<reference evidence="2 3" key="1">
    <citation type="journal article" date="2019" name="Int. J. Syst. Evol. Microbiol.">
        <title>The Global Catalogue of Microorganisms (GCM) 10K type strain sequencing project: providing services to taxonomists for standard genome sequencing and annotation.</title>
        <authorList>
            <consortium name="The Broad Institute Genomics Platform"/>
            <consortium name="The Broad Institute Genome Sequencing Center for Infectious Disease"/>
            <person name="Wu L."/>
            <person name="Ma J."/>
        </authorList>
    </citation>
    <scope>NUCLEOTIDE SEQUENCE [LARGE SCALE GENOMIC DNA]</scope>
    <source>
        <strain evidence="2 3">JCM 15591</strain>
    </source>
</reference>
<evidence type="ECO:0000313" key="2">
    <source>
        <dbReference type="EMBL" id="GAA1749183.1"/>
    </source>
</evidence>
<feature type="signal peptide" evidence="1">
    <location>
        <begin position="1"/>
        <end position="27"/>
    </location>
</feature>
<dbReference type="Proteomes" id="UP001501475">
    <property type="component" value="Unassembled WGS sequence"/>
</dbReference>
<keyword evidence="1" id="KW-0732">Signal</keyword>
<dbReference type="Gene3D" id="2.60.40.1890">
    <property type="entry name" value="PCu(A)C copper chaperone"/>
    <property type="match status" value="1"/>
</dbReference>
<keyword evidence="3" id="KW-1185">Reference proteome</keyword>
<dbReference type="Pfam" id="PF04314">
    <property type="entry name" value="PCuAC"/>
    <property type="match status" value="1"/>
</dbReference>
<comment type="caution">
    <text evidence="2">The sequence shown here is derived from an EMBL/GenBank/DDBJ whole genome shotgun (WGS) entry which is preliminary data.</text>
</comment>
<protein>
    <recommendedName>
        <fullName evidence="4">Copper chaperone PCu(A)C</fullName>
    </recommendedName>
</protein>
<feature type="chain" id="PRO_5045193464" description="Copper chaperone PCu(A)C" evidence="1">
    <location>
        <begin position="28"/>
        <end position="186"/>
    </location>
</feature>
<dbReference type="PANTHER" id="PTHR36302">
    <property type="entry name" value="BLR7088 PROTEIN"/>
    <property type="match status" value="1"/>
</dbReference>
<dbReference type="InterPro" id="IPR007410">
    <property type="entry name" value="LpqE-like"/>
</dbReference>
<dbReference type="PANTHER" id="PTHR36302:SF1">
    <property type="entry name" value="COPPER CHAPERONE PCU(A)C"/>
    <property type="match status" value="1"/>
</dbReference>
<organism evidence="2 3">
    <name type="scientific">Nostocoides vanveenii</name>
    <dbReference type="NCBI Taxonomy" id="330835"/>
    <lineage>
        <taxon>Bacteria</taxon>
        <taxon>Bacillati</taxon>
        <taxon>Actinomycetota</taxon>
        <taxon>Actinomycetes</taxon>
        <taxon>Micrococcales</taxon>
        <taxon>Intrasporangiaceae</taxon>
        <taxon>Nostocoides</taxon>
    </lineage>
</organism>
<evidence type="ECO:0000313" key="3">
    <source>
        <dbReference type="Proteomes" id="UP001501475"/>
    </source>
</evidence>
<gene>
    <name evidence="2" type="ORF">GCM10009810_07060</name>
</gene>
<dbReference type="SUPFAM" id="SSF110087">
    <property type="entry name" value="DR1885-like metal-binding protein"/>
    <property type="match status" value="1"/>
</dbReference>
<dbReference type="EMBL" id="BAAAPN010000018">
    <property type="protein sequence ID" value="GAA1749183.1"/>
    <property type="molecule type" value="Genomic_DNA"/>
</dbReference>
<evidence type="ECO:0000256" key="1">
    <source>
        <dbReference type="SAM" id="SignalP"/>
    </source>
</evidence>
<dbReference type="InterPro" id="IPR058248">
    <property type="entry name" value="Lxx211020-like"/>
</dbReference>
<dbReference type="InterPro" id="IPR036182">
    <property type="entry name" value="PCuAC_sf"/>
</dbReference>
<proteinExistence type="predicted"/>
<dbReference type="RefSeq" id="WP_344062180.1">
    <property type="nucleotide sequence ID" value="NZ_BAAAPN010000018.1"/>
</dbReference>
<sequence>MTPFFAVRPILAALALAGLAACGGSGAATSSSTLPTPRAGSAAGPSTALRIDDPWCKAADAGMTSCFATLVNLTDIAIRITAASSPAAGMTELHETVKNADGQLQMQPAAGGFTLAPAQQFALEPGANHIMLMQLSAPLKNGDPVSITLTTSAGPLPATFVVRTFAGANESYQPSGSASMGEMTHS</sequence>
<evidence type="ECO:0008006" key="4">
    <source>
        <dbReference type="Google" id="ProtNLM"/>
    </source>
</evidence>
<name>A0ABN2K6A0_9MICO</name>
<accession>A0ABN2K6A0</accession>